<sequence>MSPTPGILFVNSKITSDALTPEVFTDWYESVHIPDIFVTSGIKSAFRYKSPTPDKVDRPYLALYPVKDIQWLYSDEFKSIPVHSDVLPNESRAIFDLADFDTRYYETINTKAEPGRQGPAKAVVVVQFDSSSDDAADLFEASTPTGTKPVRSQVLKLNFSRQNRLPEGKRQISKPPAYLGIYEYDELPAKPQPRAQDAVVKSFNLLKAFGDVNEAF</sequence>
<dbReference type="Proteomes" id="UP001174691">
    <property type="component" value="Unassembled WGS sequence"/>
</dbReference>
<organism evidence="1 2">
    <name type="scientific">Coniochaeta hoffmannii</name>
    <dbReference type="NCBI Taxonomy" id="91930"/>
    <lineage>
        <taxon>Eukaryota</taxon>
        <taxon>Fungi</taxon>
        <taxon>Dikarya</taxon>
        <taxon>Ascomycota</taxon>
        <taxon>Pezizomycotina</taxon>
        <taxon>Sordariomycetes</taxon>
        <taxon>Sordariomycetidae</taxon>
        <taxon>Coniochaetales</taxon>
        <taxon>Coniochaetaceae</taxon>
        <taxon>Coniochaeta</taxon>
    </lineage>
</organism>
<evidence type="ECO:0000313" key="2">
    <source>
        <dbReference type="Proteomes" id="UP001174691"/>
    </source>
</evidence>
<evidence type="ECO:0000313" key="1">
    <source>
        <dbReference type="EMBL" id="KAJ9150054.1"/>
    </source>
</evidence>
<reference evidence="1" key="1">
    <citation type="submission" date="2022-07" db="EMBL/GenBank/DDBJ databases">
        <title>Fungi with potential for degradation of polypropylene.</title>
        <authorList>
            <person name="Gostincar C."/>
        </authorList>
    </citation>
    <scope>NUCLEOTIDE SEQUENCE</scope>
    <source>
        <strain evidence="1">EXF-13287</strain>
    </source>
</reference>
<accession>A0AA38S3M9</accession>
<gene>
    <name evidence="1" type="ORF">NKR19_g5459</name>
</gene>
<protein>
    <recommendedName>
        <fullName evidence="3">EthD domain-containing protein</fullName>
    </recommendedName>
</protein>
<evidence type="ECO:0008006" key="3">
    <source>
        <dbReference type="Google" id="ProtNLM"/>
    </source>
</evidence>
<comment type="caution">
    <text evidence="1">The sequence shown here is derived from an EMBL/GenBank/DDBJ whole genome shotgun (WGS) entry which is preliminary data.</text>
</comment>
<keyword evidence="2" id="KW-1185">Reference proteome</keyword>
<proteinExistence type="predicted"/>
<name>A0AA38S3M9_9PEZI</name>
<dbReference type="EMBL" id="JANBVN010000075">
    <property type="protein sequence ID" value="KAJ9150054.1"/>
    <property type="molecule type" value="Genomic_DNA"/>
</dbReference>
<dbReference type="AlphaFoldDB" id="A0AA38S3M9"/>